<sequence>MHNAQLRAQQARLRTARGHGQPRQRCVGRAAALAPRAVLQARGRSFAADQVNVKRPIGEGAYGQVFEGLLDLGGEELERVVLKRVKRFVQGAEEMVAMEHLINVTASKAARGGVAEFMGYCEVEEHEASRSLTPGLWLVWRYEGINTLAYYLRRRDALQALARDLDVPEDLVIPVAMRQLLTSLAALHAAGLVHRDVKPHNIILSETDKRLKLIDLGACADLRSGTNYTPEESILDPLYCPPEQFVLPTDSPHLAKSFVAQAFGPVLWAQHKPDRFDTWSAGIILMCLALPSMRSSRGLGVFLQEFRWSKYDLDRWRATSRWANARDLALLDADEGAGWSLARALLRPRSIEVADSGVVSFVNKGEQLRLSAPEALKHRFLRGARQLERERGGAVTSSSDSPLSTSDPRDDDEGTLWMKLGGSRRTKLGGSPGGSAARGGTPGGGKAGGTYSGGKAAGTYSGGKAGGTYSGGRRVGSGTGAGGRAVLTPKGAPPPPDKRAAYAAAAAEKRAAAAAAAAGGARAGAGARRERQAGGLFGAAAGVLRGLRESLVDLEARISQAADETETQTTKVRQLEAKASARAARGARSFR</sequence>
<dbReference type="SMART" id="SM00220">
    <property type="entry name" value="S_TKc"/>
    <property type="match status" value="1"/>
</dbReference>
<name>A0A0D2JIH9_9CHLO</name>
<evidence type="ECO:0000256" key="3">
    <source>
        <dbReference type="ARBA" id="ARBA00022777"/>
    </source>
</evidence>
<organism evidence="8 9">
    <name type="scientific">Monoraphidium neglectum</name>
    <dbReference type="NCBI Taxonomy" id="145388"/>
    <lineage>
        <taxon>Eukaryota</taxon>
        <taxon>Viridiplantae</taxon>
        <taxon>Chlorophyta</taxon>
        <taxon>core chlorophytes</taxon>
        <taxon>Chlorophyceae</taxon>
        <taxon>CS clade</taxon>
        <taxon>Sphaeropleales</taxon>
        <taxon>Selenastraceae</taxon>
        <taxon>Monoraphidium</taxon>
    </lineage>
</organism>
<dbReference type="STRING" id="145388.A0A0D2JIH9"/>
<dbReference type="PROSITE" id="PS50011">
    <property type="entry name" value="PROTEIN_KINASE_DOM"/>
    <property type="match status" value="1"/>
</dbReference>
<dbReference type="SUPFAM" id="SSF56112">
    <property type="entry name" value="Protein kinase-like (PK-like)"/>
    <property type="match status" value="1"/>
</dbReference>
<evidence type="ECO:0000256" key="4">
    <source>
        <dbReference type="ARBA" id="ARBA00022840"/>
    </source>
</evidence>
<dbReference type="Gene3D" id="3.30.200.20">
    <property type="entry name" value="Phosphorylase Kinase, domain 1"/>
    <property type="match status" value="1"/>
</dbReference>
<feature type="compositionally biased region" description="Low complexity" evidence="6">
    <location>
        <begin position="577"/>
        <end position="591"/>
    </location>
</feature>
<protein>
    <submittedName>
        <fullName evidence="8">Putative Serine/threonine-protein kinase SNT7</fullName>
        <ecNumber evidence="8">2.7.11.1</ecNumber>
    </submittedName>
</protein>
<dbReference type="PANTHER" id="PTHR46699">
    <property type="entry name" value="SERINE/THREONINE-PROTEIN KINASE STN8, CHLOROPLASTIC-RELATED"/>
    <property type="match status" value="1"/>
</dbReference>
<evidence type="ECO:0000313" key="8">
    <source>
        <dbReference type="EMBL" id="KIY99127.1"/>
    </source>
</evidence>
<accession>A0A0D2JIH9</accession>
<feature type="compositionally biased region" description="Low complexity" evidence="6">
    <location>
        <begin position="1"/>
        <end position="13"/>
    </location>
</feature>
<evidence type="ECO:0000256" key="2">
    <source>
        <dbReference type="ARBA" id="ARBA00022741"/>
    </source>
</evidence>
<dbReference type="RefSeq" id="XP_013898147.1">
    <property type="nucleotide sequence ID" value="XM_014042693.1"/>
</dbReference>
<dbReference type="GeneID" id="25741709"/>
<dbReference type="GO" id="GO:0005524">
    <property type="term" value="F:ATP binding"/>
    <property type="evidence" value="ECO:0007669"/>
    <property type="project" value="UniProtKB-UniRule"/>
</dbReference>
<keyword evidence="1 8" id="KW-0808">Transferase</keyword>
<evidence type="ECO:0000259" key="7">
    <source>
        <dbReference type="PROSITE" id="PS50011"/>
    </source>
</evidence>
<feature type="compositionally biased region" description="Gly residues" evidence="6">
    <location>
        <begin position="430"/>
        <end position="483"/>
    </location>
</feature>
<dbReference type="GO" id="GO:0004674">
    <property type="term" value="F:protein serine/threonine kinase activity"/>
    <property type="evidence" value="ECO:0007669"/>
    <property type="project" value="UniProtKB-EC"/>
</dbReference>
<feature type="binding site" evidence="5">
    <location>
        <position position="83"/>
    </location>
    <ligand>
        <name>ATP</name>
        <dbReference type="ChEBI" id="CHEBI:30616"/>
    </ligand>
</feature>
<evidence type="ECO:0000313" key="9">
    <source>
        <dbReference type="Proteomes" id="UP000054498"/>
    </source>
</evidence>
<feature type="compositionally biased region" description="Low complexity" evidence="6">
    <location>
        <begin position="396"/>
        <end position="406"/>
    </location>
</feature>
<dbReference type="AlphaFoldDB" id="A0A0D2JIH9"/>
<dbReference type="KEGG" id="mng:MNEG_8834"/>
<dbReference type="EC" id="2.7.11.1" evidence="8"/>
<evidence type="ECO:0000256" key="1">
    <source>
        <dbReference type="ARBA" id="ARBA00022679"/>
    </source>
</evidence>
<dbReference type="Pfam" id="PF00069">
    <property type="entry name" value="Pkinase"/>
    <property type="match status" value="1"/>
</dbReference>
<dbReference type="PROSITE" id="PS00108">
    <property type="entry name" value="PROTEIN_KINASE_ST"/>
    <property type="match status" value="1"/>
</dbReference>
<dbReference type="OrthoDB" id="10252171at2759"/>
<dbReference type="InterPro" id="IPR000719">
    <property type="entry name" value="Prot_kinase_dom"/>
</dbReference>
<dbReference type="Gene3D" id="1.10.510.10">
    <property type="entry name" value="Transferase(Phosphotransferase) domain 1"/>
    <property type="match status" value="1"/>
</dbReference>
<keyword evidence="3 8" id="KW-0418">Kinase</keyword>
<keyword evidence="2 5" id="KW-0547">Nucleotide-binding</keyword>
<keyword evidence="9" id="KW-1185">Reference proteome</keyword>
<dbReference type="EMBL" id="KK101945">
    <property type="protein sequence ID" value="KIY99127.1"/>
    <property type="molecule type" value="Genomic_DNA"/>
</dbReference>
<evidence type="ECO:0000256" key="5">
    <source>
        <dbReference type="PROSITE-ProRule" id="PRU10141"/>
    </source>
</evidence>
<dbReference type="Proteomes" id="UP000054498">
    <property type="component" value="Unassembled WGS sequence"/>
</dbReference>
<dbReference type="InterPro" id="IPR008271">
    <property type="entry name" value="Ser/Thr_kinase_AS"/>
</dbReference>
<feature type="region of interest" description="Disordered" evidence="6">
    <location>
        <begin position="561"/>
        <end position="591"/>
    </location>
</feature>
<feature type="domain" description="Protein kinase" evidence="7">
    <location>
        <begin position="51"/>
        <end position="381"/>
    </location>
</feature>
<feature type="region of interest" description="Disordered" evidence="6">
    <location>
        <begin position="1"/>
        <end position="21"/>
    </location>
</feature>
<evidence type="ECO:0000256" key="6">
    <source>
        <dbReference type="SAM" id="MobiDB-lite"/>
    </source>
</evidence>
<gene>
    <name evidence="8" type="ORF">MNEG_8834</name>
</gene>
<dbReference type="InterPro" id="IPR011009">
    <property type="entry name" value="Kinase-like_dom_sf"/>
</dbReference>
<dbReference type="PANTHER" id="PTHR46699:SF4">
    <property type="entry name" value="SERINE_THREONINE-PROTEIN KINASE STN7, CHLOROPLASTIC"/>
    <property type="match status" value="1"/>
</dbReference>
<dbReference type="InterPro" id="IPR017441">
    <property type="entry name" value="Protein_kinase_ATP_BS"/>
</dbReference>
<reference evidence="8 9" key="1">
    <citation type="journal article" date="2013" name="BMC Genomics">
        <title>Reconstruction of the lipid metabolism for the microalga Monoraphidium neglectum from its genome sequence reveals characteristics suitable for biofuel production.</title>
        <authorList>
            <person name="Bogen C."/>
            <person name="Al-Dilaimi A."/>
            <person name="Albersmeier A."/>
            <person name="Wichmann J."/>
            <person name="Grundmann M."/>
            <person name="Rupp O."/>
            <person name="Lauersen K.J."/>
            <person name="Blifernez-Klassen O."/>
            <person name="Kalinowski J."/>
            <person name="Goesmann A."/>
            <person name="Mussgnug J.H."/>
            <person name="Kruse O."/>
        </authorList>
    </citation>
    <scope>NUCLEOTIDE SEQUENCE [LARGE SCALE GENOMIC DNA]</scope>
    <source>
        <strain evidence="8 9">SAG 48.87</strain>
    </source>
</reference>
<dbReference type="PROSITE" id="PS00107">
    <property type="entry name" value="PROTEIN_KINASE_ATP"/>
    <property type="match status" value="1"/>
</dbReference>
<proteinExistence type="predicted"/>
<keyword evidence="4 5" id="KW-0067">ATP-binding</keyword>
<feature type="region of interest" description="Disordered" evidence="6">
    <location>
        <begin position="387"/>
        <end position="499"/>
    </location>
</feature>